<protein>
    <submittedName>
        <fullName evidence="1">Alkylmercury lyase</fullName>
    </submittedName>
</protein>
<dbReference type="EMBL" id="JBHSNS010000014">
    <property type="protein sequence ID" value="MFC5731267.1"/>
    <property type="molecule type" value="Genomic_DNA"/>
</dbReference>
<comment type="caution">
    <text evidence="1">The sequence shown here is derived from an EMBL/GenBank/DDBJ whole genome shotgun (WGS) entry which is preliminary data.</text>
</comment>
<name>A0ABW0ZLM1_9ACTN</name>
<keyword evidence="2" id="KW-1185">Reference proteome</keyword>
<gene>
    <name evidence="1" type="ORF">ACFPQB_20320</name>
</gene>
<keyword evidence="1" id="KW-0456">Lyase</keyword>
<accession>A0ABW0ZLM1</accession>
<dbReference type="RefSeq" id="WP_136433655.1">
    <property type="nucleotide sequence ID" value="NZ_JBHSNS010000014.1"/>
</dbReference>
<sequence>MTHETMVQILHVPDCPLVDRLIDAVERCLAEAGVGEPVEVVVGDYPSPTLVIGGVDVATGRPVEGEPRCRMDLPSQEQIRAAVRELSS</sequence>
<reference evidence="2" key="1">
    <citation type="journal article" date="2019" name="Int. J. Syst. Evol. Microbiol.">
        <title>The Global Catalogue of Microorganisms (GCM) 10K type strain sequencing project: providing services to taxonomists for standard genome sequencing and annotation.</title>
        <authorList>
            <consortium name="The Broad Institute Genomics Platform"/>
            <consortium name="The Broad Institute Genome Sequencing Center for Infectious Disease"/>
            <person name="Wu L."/>
            <person name="Ma J."/>
        </authorList>
    </citation>
    <scope>NUCLEOTIDE SEQUENCE [LARGE SCALE GENOMIC DNA]</scope>
    <source>
        <strain evidence="2">YIM 94188</strain>
    </source>
</reference>
<evidence type="ECO:0000313" key="1">
    <source>
        <dbReference type="EMBL" id="MFC5731267.1"/>
    </source>
</evidence>
<organism evidence="1 2">
    <name type="scientific">Nocardioides vastitatis</name>
    <dbReference type="NCBI Taxonomy" id="2568655"/>
    <lineage>
        <taxon>Bacteria</taxon>
        <taxon>Bacillati</taxon>
        <taxon>Actinomycetota</taxon>
        <taxon>Actinomycetes</taxon>
        <taxon>Propionibacteriales</taxon>
        <taxon>Nocardioidaceae</taxon>
        <taxon>Nocardioides</taxon>
    </lineage>
</organism>
<evidence type="ECO:0000313" key="2">
    <source>
        <dbReference type="Proteomes" id="UP001596072"/>
    </source>
</evidence>
<dbReference type="Proteomes" id="UP001596072">
    <property type="component" value="Unassembled WGS sequence"/>
</dbReference>
<proteinExistence type="predicted"/>
<dbReference type="GO" id="GO:0016829">
    <property type="term" value="F:lyase activity"/>
    <property type="evidence" value="ECO:0007669"/>
    <property type="project" value="UniProtKB-KW"/>
</dbReference>